<feature type="region of interest" description="Disordered" evidence="1">
    <location>
        <begin position="83"/>
        <end position="104"/>
    </location>
</feature>
<proteinExistence type="predicted"/>
<dbReference type="HOGENOM" id="CLU_2095483_0_0_11"/>
<dbReference type="Proteomes" id="UP000001685">
    <property type="component" value="Chromosome"/>
</dbReference>
<protein>
    <submittedName>
        <fullName evidence="2">Uncharacterized protein</fullName>
    </submittedName>
</protein>
<name>B1VQA2_STRGG</name>
<dbReference type="EMBL" id="AP009493">
    <property type="protein sequence ID" value="BAG17203.1"/>
    <property type="molecule type" value="Genomic_DNA"/>
</dbReference>
<reference evidence="3" key="1">
    <citation type="journal article" date="2008" name="J. Bacteriol.">
        <title>Genome sequence of the streptomycin-producing microorganism Streptomyces griseus IFO 13350.</title>
        <authorList>
            <person name="Ohnishi Y."/>
            <person name="Ishikawa J."/>
            <person name="Hara H."/>
            <person name="Suzuki H."/>
            <person name="Ikenoya M."/>
            <person name="Ikeda H."/>
            <person name="Yamashita A."/>
            <person name="Hattori M."/>
            <person name="Horinouchi S."/>
        </authorList>
    </citation>
    <scope>NUCLEOTIDE SEQUENCE [LARGE SCALE GENOMIC DNA]</scope>
    <source>
        <strain evidence="3">JCM 4626 / NBRC 13350</strain>
    </source>
</reference>
<organism evidence="2 3">
    <name type="scientific">Streptomyces griseus subsp. griseus (strain JCM 4626 / CBS 651.72 / NBRC 13350 / KCC S-0626 / ISP 5235)</name>
    <dbReference type="NCBI Taxonomy" id="455632"/>
    <lineage>
        <taxon>Bacteria</taxon>
        <taxon>Bacillati</taxon>
        <taxon>Actinomycetota</taxon>
        <taxon>Actinomycetes</taxon>
        <taxon>Kitasatosporales</taxon>
        <taxon>Streptomycetaceae</taxon>
        <taxon>Streptomyces</taxon>
    </lineage>
</organism>
<gene>
    <name evidence="2" type="ordered locus">SGR_374</name>
</gene>
<accession>B1VQA2</accession>
<dbReference type="AlphaFoldDB" id="B1VQA2"/>
<sequence>MWLFGPRRPEAQAAFDRELLSPRVVAAGVLGGQVARDGDGLFPAQRTAPAHVPGDVVGVEAEGVGGAGCAEQPEAGRWVVSDHARPWRRGPAGPRRRVHRAGRAGVAATGRIAYGR</sequence>
<evidence type="ECO:0000313" key="3">
    <source>
        <dbReference type="Proteomes" id="UP000001685"/>
    </source>
</evidence>
<evidence type="ECO:0000256" key="1">
    <source>
        <dbReference type="SAM" id="MobiDB-lite"/>
    </source>
</evidence>
<evidence type="ECO:0000313" key="2">
    <source>
        <dbReference type="EMBL" id="BAG17203.1"/>
    </source>
</evidence>
<dbReference type="KEGG" id="sgr:SGR_374"/>